<evidence type="ECO:0000313" key="3">
    <source>
        <dbReference type="Proteomes" id="UP000441354"/>
    </source>
</evidence>
<dbReference type="OrthoDB" id="9814826at2"/>
<dbReference type="Pfam" id="PF03551">
    <property type="entry name" value="PadR"/>
    <property type="match status" value="1"/>
</dbReference>
<dbReference type="PANTHER" id="PTHR33169:SF13">
    <property type="entry name" value="PADR-FAMILY TRANSCRIPTIONAL REGULATOR"/>
    <property type="match status" value="1"/>
</dbReference>
<dbReference type="PANTHER" id="PTHR33169">
    <property type="entry name" value="PADR-FAMILY TRANSCRIPTIONAL REGULATOR"/>
    <property type="match status" value="1"/>
</dbReference>
<accession>A0A7V7RMD0</accession>
<reference evidence="2 3" key="1">
    <citation type="journal article" date="2014" name="Arch. Microbiol.">
        <title>Bacillus mesophilum sp. nov., strain IITR-54T, a novel 4-chlorobiphenyl dechlorinating bacterium.</title>
        <authorList>
            <person name="Manickam N."/>
            <person name="Singh N.K."/>
            <person name="Bajaj A."/>
            <person name="Kumar R.M."/>
            <person name="Kaur G."/>
            <person name="Kaur N."/>
            <person name="Bala M."/>
            <person name="Kumar A."/>
            <person name="Mayilraj S."/>
        </authorList>
    </citation>
    <scope>NUCLEOTIDE SEQUENCE [LARGE SCALE GENOMIC DNA]</scope>
    <source>
        <strain evidence="2 3">IITR-54</strain>
    </source>
</reference>
<dbReference type="InterPro" id="IPR036390">
    <property type="entry name" value="WH_DNA-bd_sf"/>
</dbReference>
<dbReference type="EMBL" id="WBOT01000003">
    <property type="protein sequence ID" value="KAB2333060.1"/>
    <property type="molecule type" value="Genomic_DNA"/>
</dbReference>
<dbReference type="Proteomes" id="UP000441354">
    <property type="component" value="Unassembled WGS sequence"/>
</dbReference>
<dbReference type="Gene3D" id="1.10.10.10">
    <property type="entry name" value="Winged helix-like DNA-binding domain superfamily/Winged helix DNA-binding domain"/>
    <property type="match status" value="1"/>
</dbReference>
<sequence>MTETAAYILFSFMEVRHGYDVIQHVEKLTNGRIKLGAGTMYGTITKLERDGIIQFLHEDQKRKYYQITDIGRYILQQEARRIKELYDNLGGLAWGEQ</sequence>
<evidence type="ECO:0000259" key="1">
    <source>
        <dbReference type="Pfam" id="PF03551"/>
    </source>
</evidence>
<proteinExistence type="predicted"/>
<dbReference type="InterPro" id="IPR052509">
    <property type="entry name" value="Metal_resp_DNA-bind_regulator"/>
</dbReference>
<organism evidence="2 3">
    <name type="scientific">Bacillus mesophilum</name>
    <dbReference type="NCBI Taxonomy" id="1071718"/>
    <lineage>
        <taxon>Bacteria</taxon>
        <taxon>Bacillati</taxon>
        <taxon>Bacillota</taxon>
        <taxon>Bacilli</taxon>
        <taxon>Bacillales</taxon>
        <taxon>Bacillaceae</taxon>
        <taxon>Bacillus</taxon>
    </lineage>
</organism>
<name>A0A7V7RMD0_9BACI</name>
<protein>
    <submittedName>
        <fullName evidence="2">PadR family transcriptional regulator</fullName>
    </submittedName>
</protein>
<dbReference type="InterPro" id="IPR005149">
    <property type="entry name" value="Tscrpt_reg_PadR_N"/>
</dbReference>
<evidence type="ECO:0000313" key="2">
    <source>
        <dbReference type="EMBL" id="KAB2333060.1"/>
    </source>
</evidence>
<keyword evidence="3" id="KW-1185">Reference proteome</keyword>
<dbReference type="InterPro" id="IPR036388">
    <property type="entry name" value="WH-like_DNA-bd_sf"/>
</dbReference>
<comment type="caution">
    <text evidence="2">The sequence shown here is derived from an EMBL/GenBank/DDBJ whole genome shotgun (WGS) entry which is preliminary data.</text>
</comment>
<dbReference type="SUPFAM" id="SSF46785">
    <property type="entry name" value="Winged helix' DNA-binding domain"/>
    <property type="match status" value="1"/>
</dbReference>
<gene>
    <name evidence="2" type="ORF">F7732_13165</name>
</gene>
<feature type="domain" description="Transcription regulator PadR N-terminal" evidence="1">
    <location>
        <begin position="16"/>
        <end position="76"/>
    </location>
</feature>
<dbReference type="AlphaFoldDB" id="A0A7V7RMD0"/>